<evidence type="ECO:0000256" key="9">
    <source>
        <dbReference type="NCBIfam" id="TIGR03413"/>
    </source>
</evidence>
<dbReference type="PANTHER" id="PTHR43705:SF1">
    <property type="entry name" value="HYDROXYACYLGLUTATHIONE HYDROLASE GLOB"/>
    <property type="match status" value="1"/>
</dbReference>
<dbReference type="GO" id="GO:0008800">
    <property type="term" value="F:beta-lactamase activity"/>
    <property type="evidence" value="ECO:0007669"/>
    <property type="project" value="InterPro"/>
</dbReference>
<proteinExistence type="inferred from homology"/>
<dbReference type="PIRSF" id="PIRSF005457">
    <property type="entry name" value="Glx"/>
    <property type="match status" value="1"/>
</dbReference>
<dbReference type="InterPro" id="IPR017782">
    <property type="entry name" value="Hydroxyacylglutathione_Hdrlase"/>
</dbReference>
<dbReference type="CDD" id="cd07723">
    <property type="entry name" value="hydroxyacylglutathione_hydrolase_MBL-fold"/>
    <property type="match status" value="1"/>
</dbReference>
<comment type="similarity">
    <text evidence="4">Belongs to the metallo-beta-lactamase superfamily. Glyoxalase II family.</text>
</comment>
<comment type="pathway">
    <text evidence="3">Secondary metabolite metabolism; methylglyoxal degradation; (R)-lactate from methylglyoxal: step 2/2.</text>
</comment>
<dbReference type="EMBL" id="LZYH01000625">
    <property type="protein sequence ID" value="OFC57147.1"/>
    <property type="molecule type" value="Genomic_DNA"/>
</dbReference>
<feature type="domain" description="Metallo-beta-lactamase" evidence="10">
    <location>
        <begin position="1"/>
        <end position="139"/>
    </location>
</feature>
<accession>A0A1E7YU75</accession>
<dbReference type="InterPro" id="IPR036866">
    <property type="entry name" value="RibonucZ/Hydroxyglut_hydro"/>
</dbReference>
<evidence type="ECO:0000256" key="2">
    <source>
        <dbReference type="ARBA" id="ARBA00001947"/>
    </source>
</evidence>
<dbReference type="GO" id="GO:0019243">
    <property type="term" value="P:methylglyoxal catabolic process to D-lactate via S-lactoyl-glutathione"/>
    <property type="evidence" value="ECO:0007669"/>
    <property type="project" value="UniProtKB-UniRule"/>
</dbReference>
<evidence type="ECO:0000313" key="12">
    <source>
        <dbReference type="Proteomes" id="UP000175707"/>
    </source>
</evidence>
<evidence type="ECO:0000313" key="11">
    <source>
        <dbReference type="EMBL" id="OFC57147.1"/>
    </source>
</evidence>
<keyword evidence="8" id="KW-0862">Zinc</keyword>
<evidence type="ECO:0000256" key="1">
    <source>
        <dbReference type="ARBA" id="ARBA00001623"/>
    </source>
</evidence>
<evidence type="ECO:0000256" key="4">
    <source>
        <dbReference type="ARBA" id="ARBA00006759"/>
    </source>
</evidence>
<organism evidence="11 12">
    <name type="scientific">Acidithiobacillus caldus</name>
    <dbReference type="NCBI Taxonomy" id="33059"/>
    <lineage>
        <taxon>Bacteria</taxon>
        <taxon>Pseudomonadati</taxon>
        <taxon>Pseudomonadota</taxon>
        <taxon>Acidithiobacillia</taxon>
        <taxon>Acidithiobacillales</taxon>
        <taxon>Acidithiobacillaceae</taxon>
        <taxon>Acidithiobacillus</taxon>
    </lineage>
</organism>
<name>A0A1E7YU75_9PROT</name>
<sequence>WIVDPGAAAPVSAELSRRGLRPSAILCTHHHADHIGGVAELATAYGCPVYGPGNSTIPARTNPLREGTAHVDGREIRVLEVPGHTLDHLAFYREDLLFCGDTLFAGGCGRIFEGDAAMLFASLQKLARLPDSTRVCCAHEYTLANLRFAAVVEPDNRILGERLERVRRQREAGQPSLPSTLGEERQSNPFLRCHLPSVQHAVRAVYPETAAEPVAIFAALRRWKDGFRG</sequence>
<keyword evidence="7 11" id="KW-0378">Hydrolase</keyword>
<protein>
    <recommendedName>
        <fullName evidence="5 9">Hydroxyacylglutathione hydrolase</fullName>
        <ecNumber evidence="5 9">3.1.2.6</ecNumber>
    </recommendedName>
</protein>
<dbReference type="AlphaFoldDB" id="A0A1E7YU75"/>
<dbReference type="HAMAP" id="MF_01374">
    <property type="entry name" value="Glyoxalase_2"/>
    <property type="match status" value="1"/>
</dbReference>
<dbReference type="InterPro" id="IPR035680">
    <property type="entry name" value="Clx_II_MBL"/>
</dbReference>
<evidence type="ECO:0000256" key="5">
    <source>
        <dbReference type="ARBA" id="ARBA00011917"/>
    </source>
</evidence>
<dbReference type="EC" id="3.1.2.6" evidence="5 9"/>
<dbReference type="GO" id="GO:0017001">
    <property type="term" value="P:antibiotic catabolic process"/>
    <property type="evidence" value="ECO:0007669"/>
    <property type="project" value="InterPro"/>
</dbReference>
<dbReference type="InterPro" id="IPR001018">
    <property type="entry name" value="Beta-lactamase_class-B_CS"/>
</dbReference>
<dbReference type="Gene3D" id="3.60.15.10">
    <property type="entry name" value="Ribonuclease Z/Hydroxyacylglutathione hydrolase-like"/>
    <property type="match status" value="1"/>
</dbReference>
<reference evidence="11 12" key="1">
    <citation type="submission" date="2016-06" db="EMBL/GenBank/DDBJ databases">
        <title>Gene turnover analysis identifies the evolutionary adaptation of the extremophile Acidithiobacillus caldus.</title>
        <authorList>
            <person name="Zhang X."/>
        </authorList>
    </citation>
    <scope>NUCLEOTIDE SEQUENCE [LARGE SCALE GENOMIC DNA]</scope>
    <source>
        <strain evidence="11 12">S1</strain>
    </source>
</reference>
<gene>
    <name evidence="11" type="ORF">BAE30_09715</name>
</gene>
<dbReference type="SMART" id="SM00849">
    <property type="entry name" value="Lactamase_B"/>
    <property type="match status" value="1"/>
</dbReference>
<evidence type="ECO:0000256" key="7">
    <source>
        <dbReference type="ARBA" id="ARBA00022801"/>
    </source>
</evidence>
<dbReference type="SUPFAM" id="SSF56281">
    <property type="entry name" value="Metallo-hydrolase/oxidoreductase"/>
    <property type="match status" value="1"/>
</dbReference>
<dbReference type="InterPro" id="IPR032282">
    <property type="entry name" value="HAGH_C"/>
</dbReference>
<dbReference type="Proteomes" id="UP000175707">
    <property type="component" value="Unassembled WGS sequence"/>
</dbReference>
<dbReference type="GO" id="GO:0004416">
    <property type="term" value="F:hydroxyacylglutathione hydrolase activity"/>
    <property type="evidence" value="ECO:0007669"/>
    <property type="project" value="UniProtKB-UniRule"/>
</dbReference>
<dbReference type="PANTHER" id="PTHR43705">
    <property type="entry name" value="HYDROXYACYLGLUTATHIONE HYDROLASE"/>
    <property type="match status" value="1"/>
</dbReference>
<evidence type="ECO:0000256" key="3">
    <source>
        <dbReference type="ARBA" id="ARBA00004963"/>
    </source>
</evidence>
<dbReference type="InterPro" id="IPR001279">
    <property type="entry name" value="Metallo-B-lactamas"/>
</dbReference>
<evidence type="ECO:0000259" key="10">
    <source>
        <dbReference type="SMART" id="SM00849"/>
    </source>
</evidence>
<comment type="cofactor">
    <cofactor evidence="2">
        <name>Zn(2+)</name>
        <dbReference type="ChEBI" id="CHEBI:29105"/>
    </cofactor>
</comment>
<comment type="catalytic activity">
    <reaction evidence="1">
        <text>an S-(2-hydroxyacyl)glutathione + H2O = a 2-hydroxy carboxylate + glutathione + H(+)</text>
        <dbReference type="Rhea" id="RHEA:21864"/>
        <dbReference type="ChEBI" id="CHEBI:15377"/>
        <dbReference type="ChEBI" id="CHEBI:15378"/>
        <dbReference type="ChEBI" id="CHEBI:57925"/>
        <dbReference type="ChEBI" id="CHEBI:58896"/>
        <dbReference type="ChEBI" id="CHEBI:71261"/>
        <dbReference type="EC" id="3.1.2.6"/>
    </reaction>
</comment>
<dbReference type="InterPro" id="IPR050110">
    <property type="entry name" value="Glyoxalase_II_hydrolase"/>
</dbReference>
<evidence type="ECO:0000256" key="8">
    <source>
        <dbReference type="ARBA" id="ARBA00022833"/>
    </source>
</evidence>
<evidence type="ECO:0000256" key="6">
    <source>
        <dbReference type="ARBA" id="ARBA00022723"/>
    </source>
</evidence>
<dbReference type="GO" id="GO:0008270">
    <property type="term" value="F:zinc ion binding"/>
    <property type="evidence" value="ECO:0007669"/>
    <property type="project" value="InterPro"/>
</dbReference>
<comment type="caution">
    <text evidence="11">The sequence shown here is derived from an EMBL/GenBank/DDBJ whole genome shotgun (WGS) entry which is preliminary data.</text>
</comment>
<dbReference type="PROSITE" id="PS00743">
    <property type="entry name" value="BETA_LACTAMASE_B_1"/>
    <property type="match status" value="1"/>
</dbReference>
<keyword evidence="6" id="KW-0479">Metal-binding</keyword>
<dbReference type="NCBIfam" id="TIGR03413">
    <property type="entry name" value="GSH_gloB"/>
    <property type="match status" value="1"/>
</dbReference>
<dbReference type="Pfam" id="PF16123">
    <property type="entry name" value="HAGH_C"/>
    <property type="match status" value="1"/>
</dbReference>
<feature type="non-terminal residue" evidence="11">
    <location>
        <position position="1"/>
    </location>
</feature>
<dbReference type="Pfam" id="PF00753">
    <property type="entry name" value="Lactamase_B"/>
    <property type="match status" value="2"/>
</dbReference>